<dbReference type="PROSITE" id="PS51925">
    <property type="entry name" value="SWIB_MDM2"/>
    <property type="match status" value="1"/>
</dbReference>
<keyword evidence="4" id="KW-1185">Reference proteome</keyword>
<feature type="region of interest" description="Disordered" evidence="1">
    <location>
        <begin position="436"/>
        <end position="491"/>
    </location>
</feature>
<name>A0ABD3NZS7_9STRA</name>
<reference evidence="3 4" key="1">
    <citation type="journal article" date="2020" name="G3 (Bethesda)">
        <title>Improved Reference Genome for Cyclotella cryptica CCMP332, a Model for Cell Wall Morphogenesis, Salinity Adaptation, and Lipid Production in Diatoms (Bacillariophyta).</title>
        <authorList>
            <person name="Roberts W.R."/>
            <person name="Downey K.M."/>
            <person name="Ruck E.C."/>
            <person name="Traller J.C."/>
            <person name="Alverson A.J."/>
        </authorList>
    </citation>
    <scope>NUCLEOTIDE SEQUENCE [LARGE SCALE GENOMIC DNA]</scope>
    <source>
        <strain evidence="3 4">CCMP332</strain>
    </source>
</reference>
<organism evidence="3 4">
    <name type="scientific">Cyclotella cryptica</name>
    <dbReference type="NCBI Taxonomy" id="29204"/>
    <lineage>
        <taxon>Eukaryota</taxon>
        <taxon>Sar</taxon>
        <taxon>Stramenopiles</taxon>
        <taxon>Ochrophyta</taxon>
        <taxon>Bacillariophyta</taxon>
        <taxon>Coscinodiscophyceae</taxon>
        <taxon>Thalassiosirophycidae</taxon>
        <taxon>Stephanodiscales</taxon>
        <taxon>Stephanodiscaceae</taxon>
        <taxon>Cyclotella</taxon>
    </lineage>
</organism>
<evidence type="ECO:0000256" key="1">
    <source>
        <dbReference type="SAM" id="MobiDB-lite"/>
    </source>
</evidence>
<evidence type="ECO:0000313" key="4">
    <source>
        <dbReference type="Proteomes" id="UP001516023"/>
    </source>
</evidence>
<dbReference type="Proteomes" id="UP001516023">
    <property type="component" value="Unassembled WGS sequence"/>
</dbReference>
<dbReference type="Pfam" id="PF02201">
    <property type="entry name" value="SWIB"/>
    <property type="match status" value="1"/>
</dbReference>
<dbReference type="AlphaFoldDB" id="A0ABD3NZS7"/>
<feature type="domain" description="DM2" evidence="2">
    <location>
        <begin position="333"/>
        <end position="416"/>
    </location>
</feature>
<feature type="compositionally biased region" description="Basic and acidic residues" evidence="1">
    <location>
        <begin position="455"/>
        <end position="484"/>
    </location>
</feature>
<comment type="caution">
    <text evidence="3">The sequence shown here is derived from an EMBL/GenBank/DDBJ whole genome shotgun (WGS) entry which is preliminary data.</text>
</comment>
<dbReference type="SUPFAM" id="SSF47592">
    <property type="entry name" value="SWIB/MDM2 domain"/>
    <property type="match status" value="1"/>
</dbReference>
<dbReference type="InterPro" id="IPR036885">
    <property type="entry name" value="SWIB_MDM2_dom_sf"/>
</dbReference>
<gene>
    <name evidence="3" type="ORF">HJC23_001484</name>
</gene>
<feature type="region of interest" description="Disordered" evidence="1">
    <location>
        <begin position="72"/>
        <end position="96"/>
    </location>
</feature>
<evidence type="ECO:0000313" key="3">
    <source>
        <dbReference type="EMBL" id="KAL3781449.1"/>
    </source>
</evidence>
<feature type="compositionally biased region" description="Basic and acidic residues" evidence="1">
    <location>
        <begin position="72"/>
        <end position="85"/>
    </location>
</feature>
<dbReference type="InterPro" id="IPR003121">
    <property type="entry name" value="SWIB_MDM2_domain"/>
</dbReference>
<sequence length="622" mass="70336">MEQHSSLSASYGPSSSLPDIYESHRTILQRLDDLESRLAFRVAAHRRHAANLLEETPTHRRTHMRIFVSHRVDDQSSHVAQKETKATSTLVPPPAPKGGKDFSALLSAAAAHHVLPQKKSIRKWTLVVEGGLLIKHLDHESAKEVDRRWDSDLPILGQADEKCVDDSLRATKSEIPQREQWQGGRTDKENDVTIEPLIFTHLFEKIEVEMKPVKQSSSEEVAGATVVEERDIRQSVTTFTWERVKSDTPDSHAFFIVFNEEGFIPISDPSEKSDIETPKADYNSDYISAKIKLFRRQGDEGNYVPSEQLCEVFFPTFLGKKTVSQGTKRKASDLSNESQLQNNAPKDVIIPNTLTMDEVLRAIFFYIRTRNLQDATDLSIINNDDTLSELFGCNRMLLSEVKRIMLEKALLVKVEPGSHPIIFNYKMTLDGADPVTEEGSNVDDKKMAPVPSAKMSDEATTRRRSSNDAEVSRPVKEKDEDSTGKKKPKNLPLQTMLSCDVDIEVPNLFHLRTRDILRRIKYREFEYTSCRYKAKNALVATKVDEETAKLAVEDAITGKGYVPHFKQVWMALAKGSHEGGEAQRAALIELRTTSLMEKLEERSSIAREYWDVVEACRGLTEN</sequence>
<accession>A0ABD3NZS7</accession>
<proteinExistence type="predicted"/>
<dbReference type="EMBL" id="JABMIG020000316">
    <property type="protein sequence ID" value="KAL3781449.1"/>
    <property type="molecule type" value="Genomic_DNA"/>
</dbReference>
<protein>
    <recommendedName>
        <fullName evidence="2">DM2 domain-containing protein</fullName>
    </recommendedName>
</protein>
<dbReference type="Gene3D" id="1.10.245.10">
    <property type="entry name" value="SWIB/MDM2 domain"/>
    <property type="match status" value="1"/>
</dbReference>
<evidence type="ECO:0000259" key="2">
    <source>
        <dbReference type="PROSITE" id="PS51925"/>
    </source>
</evidence>